<name>A0AB36K7Z2_9GAMM</name>
<keyword evidence="1" id="KW-0812">Transmembrane</keyword>
<evidence type="ECO:0000256" key="1">
    <source>
        <dbReference type="SAM" id="Phobius"/>
    </source>
</evidence>
<keyword evidence="1" id="KW-0472">Membrane</keyword>
<keyword evidence="1" id="KW-1133">Transmembrane helix</keyword>
<sequence>MGFLRSSVVRMGTPIVLLLLLAASYQPLIASLAPYYNLIYAAPYFLLFTALLLSHLWRCFLNH</sequence>
<dbReference type="EMBL" id="MUEO01000011">
    <property type="protein sequence ID" value="OOE44892.1"/>
    <property type="molecule type" value="Genomic_DNA"/>
</dbReference>
<dbReference type="Proteomes" id="UP000188726">
    <property type="component" value="Unassembled WGS sequence"/>
</dbReference>
<gene>
    <name evidence="2" type="ORF">BZG09_06470</name>
</gene>
<dbReference type="AlphaFoldDB" id="A0AB36K7Z2"/>
<feature type="transmembrane region" description="Helical" evidence="1">
    <location>
        <begin position="40"/>
        <end position="61"/>
    </location>
</feature>
<evidence type="ECO:0000313" key="2">
    <source>
        <dbReference type="EMBL" id="OOE44892.1"/>
    </source>
</evidence>
<protein>
    <submittedName>
        <fullName evidence="2">Uncharacterized protein</fullName>
    </submittedName>
</protein>
<reference evidence="2 3" key="1">
    <citation type="journal article" date="2017" name="Genome Announc.">
        <title>Draft Genome Sequences of Salinivibrio proteolyticus, Salinivibrio sharmensis, Salinivibrio siamensis, Salinivibrio costicola subsp. alcaliphilus, Salinivibrio costicola subsp. vallismortis, and 29 New Isolates Belonging to the Genus Salinivibrio.</title>
        <authorList>
            <person name="Lopez-Hermoso C."/>
            <person name="de la Haba R.R."/>
            <person name="Sanchez-Porro C."/>
            <person name="Bayliss S.C."/>
            <person name="Feil E.J."/>
            <person name="Ventosa A."/>
        </authorList>
    </citation>
    <scope>NUCLEOTIDE SEQUENCE [LARGE SCALE GENOMIC DNA]</scope>
    <source>
        <strain evidence="2 3">IC202</strain>
    </source>
</reference>
<comment type="caution">
    <text evidence="2">The sequence shown here is derived from an EMBL/GenBank/DDBJ whole genome shotgun (WGS) entry which is preliminary data.</text>
</comment>
<proteinExistence type="predicted"/>
<accession>A0AB36K7Z2</accession>
<organism evidence="2 3">
    <name type="scientific">Salinivibrio kushneri</name>
    <dbReference type="NCBI Taxonomy" id="1908198"/>
    <lineage>
        <taxon>Bacteria</taxon>
        <taxon>Pseudomonadati</taxon>
        <taxon>Pseudomonadota</taxon>
        <taxon>Gammaproteobacteria</taxon>
        <taxon>Vibrionales</taxon>
        <taxon>Vibrionaceae</taxon>
        <taxon>Salinivibrio</taxon>
    </lineage>
</organism>
<evidence type="ECO:0000313" key="3">
    <source>
        <dbReference type="Proteomes" id="UP000188726"/>
    </source>
</evidence>